<accession>A0AAV2HX41</accession>
<comment type="caution">
    <text evidence="3">The sequence shown here is derived from an EMBL/GenBank/DDBJ whole genome shotgun (WGS) entry which is preliminary data.</text>
</comment>
<evidence type="ECO:0000313" key="3">
    <source>
        <dbReference type="EMBL" id="CAL1538351.1"/>
    </source>
</evidence>
<dbReference type="Proteomes" id="UP001497497">
    <property type="component" value="Unassembled WGS sequence"/>
</dbReference>
<proteinExistence type="inferred from homology"/>
<protein>
    <recommendedName>
        <fullName evidence="2">Phospholipid scramblase</fullName>
    </recommendedName>
</protein>
<evidence type="ECO:0000256" key="2">
    <source>
        <dbReference type="RuleBase" id="RU363116"/>
    </source>
</evidence>
<dbReference type="PANTHER" id="PTHR23248:SF9">
    <property type="entry name" value="PHOSPHOLIPID SCRAMBLASE"/>
    <property type="match status" value="1"/>
</dbReference>
<name>A0AAV2HX41_LYMST</name>
<feature type="non-terminal residue" evidence="3">
    <location>
        <position position="194"/>
    </location>
</feature>
<keyword evidence="2" id="KW-0106">Calcium</keyword>
<dbReference type="GO" id="GO:0017128">
    <property type="term" value="F:phospholipid scramblase activity"/>
    <property type="evidence" value="ECO:0007669"/>
    <property type="project" value="InterPro"/>
</dbReference>
<dbReference type="GO" id="GO:0005886">
    <property type="term" value="C:plasma membrane"/>
    <property type="evidence" value="ECO:0007669"/>
    <property type="project" value="TreeGrafter"/>
</dbReference>
<dbReference type="Pfam" id="PF03803">
    <property type="entry name" value="Scramblase"/>
    <property type="match status" value="1"/>
</dbReference>
<comment type="function">
    <text evidence="2">May mediate accelerated ATP-independent bidirectional transbilayer migration of phospholipids upon binding calcium ions that results in a loss of phospholipid asymmetry in the plasma membrane.</text>
</comment>
<evidence type="ECO:0000256" key="1">
    <source>
        <dbReference type="ARBA" id="ARBA00005350"/>
    </source>
</evidence>
<keyword evidence="2" id="KW-0449">Lipoprotein</keyword>
<keyword evidence="4" id="KW-1185">Reference proteome</keyword>
<gene>
    <name evidence="3" type="ORF">GSLYS_00012172001</name>
</gene>
<keyword evidence="2" id="KW-0564">Palmitate</keyword>
<feature type="non-terminal residue" evidence="3">
    <location>
        <position position="1"/>
    </location>
</feature>
<organism evidence="3 4">
    <name type="scientific">Lymnaea stagnalis</name>
    <name type="common">Great pond snail</name>
    <name type="synonym">Helix stagnalis</name>
    <dbReference type="NCBI Taxonomy" id="6523"/>
    <lineage>
        <taxon>Eukaryota</taxon>
        <taxon>Metazoa</taxon>
        <taxon>Spiralia</taxon>
        <taxon>Lophotrochozoa</taxon>
        <taxon>Mollusca</taxon>
        <taxon>Gastropoda</taxon>
        <taxon>Heterobranchia</taxon>
        <taxon>Euthyneura</taxon>
        <taxon>Panpulmonata</taxon>
        <taxon>Hygrophila</taxon>
        <taxon>Lymnaeoidea</taxon>
        <taxon>Lymnaeidae</taxon>
        <taxon>Lymnaea</taxon>
    </lineage>
</organism>
<comment type="cofactor">
    <cofactor evidence="2">
        <name>Ca(2+)</name>
        <dbReference type="ChEBI" id="CHEBI:29108"/>
    </cofactor>
</comment>
<dbReference type="AlphaFoldDB" id="A0AAV2HX41"/>
<sequence length="194" mass="22176">SQWDADEFPRLASILDSIDEIKILQHLDVVEVCLGWERNNRYSLYNKNGEQILYTYEAAQCVARQCFGSLRELTLVVTDNDDNRLLFLQRPLRCSSRCFYACCCLQTMAVSTSDESDDKLAVVSERWTCCLPEYQVEDSLGNIKFTLHGTLCHCRCCCNITFTVKSLKGFEVASITTQWGGWKEFIGACNEFTI</sequence>
<dbReference type="InterPro" id="IPR005552">
    <property type="entry name" value="Scramblase"/>
</dbReference>
<dbReference type="PANTHER" id="PTHR23248">
    <property type="entry name" value="PHOSPHOLIPID SCRAMBLASE-RELATED"/>
    <property type="match status" value="1"/>
</dbReference>
<evidence type="ECO:0000313" key="4">
    <source>
        <dbReference type="Proteomes" id="UP001497497"/>
    </source>
</evidence>
<reference evidence="3 4" key="1">
    <citation type="submission" date="2024-04" db="EMBL/GenBank/DDBJ databases">
        <authorList>
            <consortium name="Genoscope - CEA"/>
            <person name="William W."/>
        </authorList>
    </citation>
    <scope>NUCLEOTIDE SEQUENCE [LARGE SCALE GENOMIC DNA]</scope>
</reference>
<comment type="similarity">
    <text evidence="1 2">Belongs to the phospholipid scramblase family.</text>
</comment>
<dbReference type="EMBL" id="CAXITT010000295">
    <property type="protein sequence ID" value="CAL1538351.1"/>
    <property type="molecule type" value="Genomic_DNA"/>
</dbReference>